<dbReference type="GeneID" id="8746629"/>
<name>D2XB28_GBMV</name>
<dbReference type="RefSeq" id="YP_003407117.1">
    <property type="nucleotide sequence ID" value="NC_013756.1"/>
</dbReference>
<dbReference type="EMBL" id="GU071086">
    <property type="protein sequence ID" value="ADB04155.1"/>
    <property type="molecule type" value="Genomic_DNA"/>
</dbReference>
<accession>D2XB28</accession>
<sequence>MEEKIQKVEGLLLSALRELEEAKIRKRDESFSYGFSELLEGCDRKVIFKGPSHLLSEINKKRGNLWVFNGEEVVFNHEGEIHKEKKEDKGEFYKCYIETMEKCREECISKIRMTRDVELLKKLMYKPQEYFSFEYHDFWEHLKNLC</sequence>
<protein>
    <submittedName>
        <fullName evidence="1">Uncharacterized protein</fullName>
    </submittedName>
</protein>
<organism evidence="1 2">
    <name type="scientific">Marseillevirus marseillevirus</name>
    <name type="common">GBM</name>
    <dbReference type="NCBI Taxonomy" id="694581"/>
    <lineage>
        <taxon>Viruses</taxon>
        <taxon>Varidnaviria</taxon>
        <taxon>Bamfordvirae</taxon>
        <taxon>Nucleocytoviricota</taxon>
        <taxon>Megaviricetes</taxon>
        <taxon>Pimascovirales</taxon>
        <taxon>Pimascovirales incertae sedis</taxon>
        <taxon>Marseilleviridae</taxon>
        <taxon>Marseillevirus</taxon>
        <taxon>Marseillevirus massiliense</taxon>
    </lineage>
</organism>
<dbReference type="Proteomes" id="UP000029780">
    <property type="component" value="Segment"/>
</dbReference>
<evidence type="ECO:0000313" key="2">
    <source>
        <dbReference type="Proteomes" id="UP000029780"/>
    </source>
</evidence>
<reference evidence="1 2" key="1">
    <citation type="journal article" date="2009" name="Proc. Natl. Acad. Sci. U.S.A.">
        <title>Giant Marseillevirus highlights the role of amoebae as a melting pot in emergence of chimeric microorganisms.</title>
        <authorList>
            <person name="Boyer M."/>
            <person name="Yutin N."/>
            <person name="Pagnier I."/>
            <person name="Barrassi L."/>
            <person name="Fournous G."/>
            <person name="Espinosa L."/>
            <person name="Robert C."/>
            <person name="Azza S."/>
            <person name="Sun S."/>
            <person name="Rossmann M.G."/>
            <person name="Suzan-Monti M."/>
            <person name="La Scola B."/>
            <person name="Koonin E.V."/>
            <person name="Raoult D."/>
        </authorList>
    </citation>
    <scope>NUCLEOTIDE SEQUENCE [LARGE SCALE GENOMIC DNA]</scope>
    <source>
        <strain evidence="1 2">T19</strain>
    </source>
</reference>
<keyword evidence="2" id="KW-1185">Reference proteome</keyword>
<evidence type="ECO:0000313" key="1">
    <source>
        <dbReference type="EMBL" id="ADB04155.1"/>
    </source>
</evidence>
<organismHost>
    <name type="scientific">Acanthamoeba</name>
    <dbReference type="NCBI Taxonomy" id="5754"/>
</organismHost>
<dbReference type="OrthoDB" id="39074at10239"/>
<dbReference type="KEGG" id="vg:8746629"/>
<proteinExistence type="predicted"/>
<gene>
    <name evidence="1" type="ORF">MAR_ORF392</name>
</gene>